<protein>
    <submittedName>
        <fullName evidence="4">Uncharacterized protein</fullName>
    </submittedName>
</protein>
<dbReference type="EMBL" id="JABFUD020000015">
    <property type="protein sequence ID" value="KAI5069862.1"/>
    <property type="molecule type" value="Genomic_DNA"/>
</dbReference>
<keyword evidence="2" id="KW-0804">Transcription</keyword>
<reference evidence="4" key="1">
    <citation type="submission" date="2021-01" db="EMBL/GenBank/DDBJ databases">
        <title>Adiantum capillus-veneris genome.</title>
        <authorList>
            <person name="Fang Y."/>
            <person name="Liao Q."/>
        </authorList>
    </citation>
    <scope>NUCLEOTIDE SEQUENCE</scope>
    <source>
        <strain evidence="4">H3</strain>
        <tissue evidence="4">Leaf</tissue>
    </source>
</reference>
<dbReference type="PANTHER" id="PTHR36066">
    <property type="entry name" value="TRANSCRIPTION FACTOR BHLH145"/>
    <property type="match status" value="1"/>
</dbReference>
<dbReference type="GO" id="GO:0046983">
    <property type="term" value="F:protein dimerization activity"/>
    <property type="evidence" value="ECO:0007669"/>
    <property type="project" value="InterPro"/>
</dbReference>
<evidence type="ECO:0000313" key="4">
    <source>
        <dbReference type="EMBL" id="KAI5069862.1"/>
    </source>
</evidence>
<evidence type="ECO:0000256" key="3">
    <source>
        <dbReference type="SAM" id="MobiDB-lite"/>
    </source>
</evidence>
<feature type="region of interest" description="Disordered" evidence="3">
    <location>
        <begin position="225"/>
        <end position="265"/>
    </location>
</feature>
<accession>A0A9D4ZDA3</accession>
<keyword evidence="5" id="KW-1185">Reference proteome</keyword>
<dbReference type="PANTHER" id="PTHR36066:SF2">
    <property type="entry name" value="TRANSCRIPTION FACTOR BHLH145"/>
    <property type="match status" value="1"/>
</dbReference>
<dbReference type="AlphaFoldDB" id="A0A9D4ZDA3"/>
<evidence type="ECO:0000313" key="5">
    <source>
        <dbReference type="Proteomes" id="UP000886520"/>
    </source>
</evidence>
<dbReference type="Proteomes" id="UP000886520">
    <property type="component" value="Chromosome 15"/>
</dbReference>
<evidence type="ECO:0000256" key="1">
    <source>
        <dbReference type="ARBA" id="ARBA00023015"/>
    </source>
</evidence>
<dbReference type="Gene3D" id="4.10.280.10">
    <property type="entry name" value="Helix-loop-helix DNA-binding domain"/>
    <property type="match status" value="1"/>
</dbReference>
<name>A0A9D4ZDA3_ADICA</name>
<evidence type="ECO:0000256" key="2">
    <source>
        <dbReference type="ARBA" id="ARBA00023163"/>
    </source>
</evidence>
<organism evidence="4 5">
    <name type="scientific">Adiantum capillus-veneris</name>
    <name type="common">Maidenhair fern</name>
    <dbReference type="NCBI Taxonomy" id="13818"/>
    <lineage>
        <taxon>Eukaryota</taxon>
        <taxon>Viridiplantae</taxon>
        <taxon>Streptophyta</taxon>
        <taxon>Embryophyta</taxon>
        <taxon>Tracheophyta</taxon>
        <taxon>Polypodiopsida</taxon>
        <taxon>Polypodiidae</taxon>
        <taxon>Polypodiales</taxon>
        <taxon>Pteridineae</taxon>
        <taxon>Pteridaceae</taxon>
        <taxon>Vittarioideae</taxon>
        <taxon>Adiantum</taxon>
    </lineage>
</organism>
<dbReference type="OrthoDB" id="1921805at2759"/>
<dbReference type="SUPFAM" id="SSF47459">
    <property type="entry name" value="HLH, helix-loop-helix DNA-binding domain"/>
    <property type="match status" value="1"/>
</dbReference>
<proteinExistence type="predicted"/>
<gene>
    <name evidence="4" type="ORF">GOP47_0016163</name>
</gene>
<feature type="compositionally biased region" description="Acidic residues" evidence="3">
    <location>
        <begin position="249"/>
        <end position="258"/>
    </location>
</feature>
<keyword evidence="1" id="KW-0805">Transcription regulation</keyword>
<dbReference type="InterPro" id="IPR036638">
    <property type="entry name" value="HLH_DNA-bd_sf"/>
</dbReference>
<dbReference type="InterPro" id="IPR037546">
    <property type="entry name" value="SAC51-like"/>
</dbReference>
<sequence>MSSLSNLEKGAVCAVNPFAGGLQFQSSQPHLKRFIMFDHSNGKGRVFFHPAVAQDMFGSVQSRILDSKVLIPNQEVKSECSASSFAEYKQMVEGAFISLQSLRASRPNDVFLPKADALTSGEIVSSQKPRVPETAAKVVGKSWTLDAQDVPGPHVASETLVCEEKSKVAIRPSIDSKQDCLHNTSLWCSPPSNRSDISGLKRTEVAAESELMQENTEDLDALLSSDEDEDDDVRSTGHSPDESLGKEAGEEEAEEEAEQNPCKRRRMFDEYEGELGLNKKANCGNECDNAQSSRRLKIKKTVKALRRMIPGGGLLDTAFVLDRTIMYVKTLRDRVNQLEVTRHQPQLCDPHNS</sequence>
<feature type="compositionally biased region" description="Basic and acidic residues" evidence="3">
    <location>
        <begin position="233"/>
        <end position="248"/>
    </location>
</feature>
<comment type="caution">
    <text evidence="4">The sequence shown here is derived from an EMBL/GenBank/DDBJ whole genome shotgun (WGS) entry which is preliminary data.</text>
</comment>